<dbReference type="PANTHER" id="PTHR46128">
    <property type="entry name" value="MITOCHONDRIAL GROUP I INTRON SPLICING FACTOR CCM1"/>
    <property type="match status" value="1"/>
</dbReference>
<sequence>MYNTIIDGLCKSSNTSVALKLLRKMEEIGCKPDAITYNSIIDSLYKERRVDHALDLV</sequence>
<dbReference type="NCBIfam" id="TIGR00756">
    <property type="entry name" value="PPR"/>
    <property type="match status" value="2"/>
</dbReference>
<protein>
    <recommendedName>
        <fullName evidence="6">Pentacotripeptide-repeat region of PRORP domain-containing protein</fullName>
    </recommendedName>
</protein>
<feature type="repeat" description="PPR" evidence="3">
    <location>
        <begin position="33"/>
        <end position="57"/>
    </location>
</feature>
<dbReference type="InterPro" id="IPR050872">
    <property type="entry name" value="PPR_P_subfamily"/>
</dbReference>
<evidence type="ECO:0000256" key="2">
    <source>
        <dbReference type="ARBA" id="ARBA00022737"/>
    </source>
</evidence>
<dbReference type="Pfam" id="PF13041">
    <property type="entry name" value="PPR_2"/>
    <property type="match status" value="1"/>
</dbReference>
<dbReference type="AlphaFoldDB" id="A0AAF1AUM0"/>
<evidence type="ECO:0000256" key="1">
    <source>
        <dbReference type="ARBA" id="ARBA00007626"/>
    </source>
</evidence>
<keyword evidence="2" id="KW-0677">Repeat</keyword>
<dbReference type="PROSITE" id="PS51375">
    <property type="entry name" value="PPR"/>
    <property type="match status" value="2"/>
</dbReference>
<dbReference type="Proteomes" id="UP000077755">
    <property type="component" value="Chromosome 4"/>
</dbReference>
<evidence type="ECO:0008006" key="6">
    <source>
        <dbReference type="Google" id="ProtNLM"/>
    </source>
</evidence>
<reference evidence="4" key="2">
    <citation type="submission" date="2022-03" db="EMBL/GenBank/DDBJ databases">
        <title>Draft title - Genomic analysis of global carrot germplasm unveils the trajectory of domestication and the origin of high carotenoid orange carrot.</title>
        <authorList>
            <person name="Iorizzo M."/>
            <person name="Ellison S."/>
            <person name="Senalik D."/>
            <person name="Macko-Podgorni A."/>
            <person name="Grzebelus D."/>
            <person name="Bostan H."/>
            <person name="Rolling W."/>
            <person name="Curaba J."/>
            <person name="Simon P."/>
        </authorList>
    </citation>
    <scope>NUCLEOTIDE SEQUENCE</scope>
    <source>
        <tissue evidence="4">Leaf</tissue>
    </source>
</reference>
<gene>
    <name evidence="4" type="ORF">DCAR_0414889</name>
</gene>
<dbReference type="InterPro" id="IPR011990">
    <property type="entry name" value="TPR-like_helical_dom_sf"/>
</dbReference>
<organism evidence="4 5">
    <name type="scientific">Daucus carota subsp. sativus</name>
    <name type="common">Carrot</name>
    <dbReference type="NCBI Taxonomy" id="79200"/>
    <lineage>
        <taxon>Eukaryota</taxon>
        <taxon>Viridiplantae</taxon>
        <taxon>Streptophyta</taxon>
        <taxon>Embryophyta</taxon>
        <taxon>Tracheophyta</taxon>
        <taxon>Spermatophyta</taxon>
        <taxon>Magnoliopsida</taxon>
        <taxon>eudicotyledons</taxon>
        <taxon>Gunneridae</taxon>
        <taxon>Pentapetalae</taxon>
        <taxon>asterids</taxon>
        <taxon>campanulids</taxon>
        <taxon>Apiales</taxon>
        <taxon>Apiaceae</taxon>
        <taxon>Apioideae</taxon>
        <taxon>Scandiceae</taxon>
        <taxon>Daucinae</taxon>
        <taxon>Daucus</taxon>
        <taxon>Daucus sect. Daucus</taxon>
    </lineage>
</organism>
<evidence type="ECO:0000256" key="3">
    <source>
        <dbReference type="PROSITE-ProRule" id="PRU00708"/>
    </source>
</evidence>
<dbReference type="PANTHER" id="PTHR46128:SF211">
    <property type="entry name" value="PENTACOTRIPEPTIDE-REPEAT REGION OF PRORP DOMAIN-CONTAINING PROTEIN"/>
    <property type="match status" value="1"/>
</dbReference>
<evidence type="ECO:0000313" key="5">
    <source>
        <dbReference type="Proteomes" id="UP000077755"/>
    </source>
</evidence>
<dbReference type="Gene3D" id="1.25.40.10">
    <property type="entry name" value="Tetratricopeptide repeat domain"/>
    <property type="match status" value="1"/>
</dbReference>
<dbReference type="InterPro" id="IPR002885">
    <property type="entry name" value="PPR_rpt"/>
</dbReference>
<comment type="similarity">
    <text evidence="1">Belongs to the PPR family. P subfamily.</text>
</comment>
<feature type="repeat" description="PPR" evidence="3">
    <location>
        <begin position="1"/>
        <end position="32"/>
    </location>
</feature>
<reference evidence="4" key="1">
    <citation type="journal article" date="2016" name="Nat. Genet.">
        <title>A high-quality carrot genome assembly provides new insights into carotenoid accumulation and asterid genome evolution.</title>
        <authorList>
            <person name="Iorizzo M."/>
            <person name="Ellison S."/>
            <person name="Senalik D."/>
            <person name="Zeng P."/>
            <person name="Satapoomin P."/>
            <person name="Huang J."/>
            <person name="Bowman M."/>
            <person name="Iovene M."/>
            <person name="Sanseverino W."/>
            <person name="Cavagnaro P."/>
            <person name="Yildiz M."/>
            <person name="Macko-Podgorni A."/>
            <person name="Moranska E."/>
            <person name="Grzebelus E."/>
            <person name="Grzebelus D."/>
            <person name="Ashrafi H."/>
            <person name="Zheng Z."/>
            <person name="Cheng S."/>
            <person name="Spooner D."/>
            <person name="Van Deynze A."/>
            <person name="Simon P."/>
        </authorList>
    </citation>
    <scope>NUCLEOTIDE SEQUENCE</scope>
    <source>
        <tissue evidence="4">Leaf</tissue>
    </source>
</reference>
<name>A0AAF1AUM0_DAUCS</name>
<accession>A0AAF1AUM0</accession>
<evidence type="ECO:0000313" key="4">
    <source>
        <dbReference type="EMBL" id="WOG95564.1"/>
    </source>
</evidence>
<dbReference type="EMBL" id="CP093346">
    <property type="protein sequence ID" value="WOG95564.1"/>
    <property type="molecule type" value="Genomic_DNA"/>
</dbReference>
<keyword evidence="5" id="KW-1185">Reference proteome</keyword>
<proteinExistence type="inferred from homology"/>